<feature type="domain" description="Homeodomain phBC6A51-type" evidence="1">
    <location>
        <begin position="2"/>
        <end position="79"/>
    </location>
</feature>
<reference evidence="2" key="2">
    <citation type="submission" date="2021-04" db="EMBL/GenBank/DDBJ databases">
        <authorList>
            <person name="Gilroy R."/>
        </authorList>
    </citation>
    <scope>NUCLEOTIDE SEQUENCE</scope>
    <source>
        <strain evidence="2">421</strain>
    </source>
</reference>
<gene>
    <name evidence="2" type="ORF">IAA48_05040</name>
</gene>
<evidence type="ECO:0000259" key="1">
    <source>
        <dbReference type="Pfam" id="PF13022"/>
    </source>
</evidence>
<dbReference type="EMBL" id="DXGE01000022">
    <property type="protein sequence ID" value="HIW85842.1"/>
    <property type="molecule type" value="Genomic_DNA"/>
</dbReference>
<dbReference type="Proteomes" id="UP000824205">
    <property type="component" value="Unassembled WGS sequence"/>
</dbReference>
<protein>
    <submittedName>
        <fullName evidence="2">Helix-turn-helix domain-containing protein</fullName>
    </submittedName>
</protein>
<dbReference type="Pfam" id="PF13022">
    <property type="entry name" value="HTH_Tnp_1_2"/>
    <property type="match status" value="1"/>
</dbReference>
<comment type="caution">
    <text evidence="2">The sequence shown here is derived from an EMBL/GenBank/DDBJ whole genome shotgun (WGS) entry which is preliminary data.</text>
</comment>
<evidence type="ECO:0000313" key="2">
    <source>
        <dbReference type="EMBL" id="HIW85842.1"/>
    </source>
</evidence>
<dbReference type="InterPro" id="IPR024978">
    <property type="entry name" value="Homeodomain_phBC6A51-type"/>
</dbReference>
<proteinExistence type="predicted"/>
<organism evidence="2 3">
    <name type="scientific">Candidatus Eubacterium faecipullorum</name>
    <dbReference type="NCBI Taxonomy" id="2838571"/>
    <lineage>
        <taxon>Bacteria</taxon>
        <taxon>Bacillati</taxon>
        <taxon>Bacillota</taxon>
        <taxon>Clostridia</taxon>
        <taxon>Eubacteriales</taxon>
        <taxon>Eubacteriaceae</taxon>
        <taxon>Eubacterium</taxon>
    </lineage>
</organism>
<reference evidence="2" key="1">
    <citation type="journal article" date="2021" name="PeerJ">
        <title>Extensive microbial diversity within the chicken gut microbiome revealed by metagenomics and culture.</title>
        <authorList>
            <person name="Gilroy R."/>
            <person name="Ravi A."/>
            <person name="Getino M."/>
            <person name="Pursley I."/>
            <person name="Horton D.L."/>
            <person name="Alikhan N.F."/>
            <person name="Baker D."/>
            <person name="Gharbi K."/>
            <person name="Hall N."/>
            <person name="Watson M."/>
            <person name="Adriaenssens E.M."/>
            <person name="Foster-Nyarko E."/>
            <person name="Jarju S."/>
            <person name="Secka A."/>
            <person name="Antonio M."/>
            <person name="Oren A."/>
            <person name="Chaudhuri R.R."/>
            <person name="La Ragione R."/>
            <person name="Hildebrand F."/>
            <person name="Pallen M.J."/>
        </authorList>
    </citation>
    <scope>NUCLEOTIDE SEQUENCE</scope>
    <source>
        <strain evidence="2">421</strain>
    </source>
</reference>
<dbReference type="AlphaFoldDB" id="A0A9D1UFF3"/>
<name>A0A9D1UFF3_9FIRM</name>
<dbReference type="SUPFAM" id="SSF46689">
    <property type="entry name" value="Homeodomain-like"/>
    <property type="match status" value="1"/>
</dbReference>
<dbReference type="InterPro" id="IPR009057">
    <property type="entry name" value="Homeodomain-like_sf"/>
</dbReference>
<evidence type="ECO:0000313" key="3">
    <source>
        <dbReference type="Proteomes" id="UP000824205"/>
    </source>
</evidence>
<accession>A0A9D1UFF3</accession>
<dbReference type="Gene3D" id="1.10.10.60">
    <property type="entry name" value="Homeodomain-like"/>
    <property type="match status" value="1"/>
</dbReference>
<sequence>MLRGKQKQCLELMLSGEFTQKQIAEKIGVTEQTITNWKKKEEFCKEYNSALKRKINLHAAAAFKAEADLLKRADSDAVKLNAAKDILDRAGFKPRDEVSLIQSADESLKEMTEYLNGRIKNDNQTKTNT</sequence>